<dbReference type="Proteomes" id="UP000000653">
    <property type="component" value="Chromosome"/>
</dbReference>
<reference evidence="1 2" key="1">
    <citation type="journal article" date="2006" name="Genome Biol.">
        <title>Genomic analysis reveals that Pseudomonas aeruginosa virulence is combinatorial.</title>
        <authorList>
            <person name="Lee D.G."/>
            <person name="Urbach J.M."/>
            <person name="Wu G."/>
            <person name="Liberati N.T."/>
            <person name="Feinbaum R.L."/>
            <person name="Miyata S."/>
            <person name="Diggins L.T."/>
            <person name="He J."/>
            <person name="Saucier M."/>
            <person name="Deziel E."/>
            <person name="Friedman L."/>
            <person name="Li L."/>
            <person name="Grills G."/>
            <person name="Montgomery K."/>
            <person name="Kucherlapati R."/>
            <person name="Rahme L.G."/>
            <person name="Ausubel F.M."/>
        </authorList>
    </citation>
    <scope>NUCLEOTIDE SEQUENCE [LARGE SCALE GENOMIC DNA]</scope>
    <source>
        <strain evidence="1 2">UCBPP-PA14</strain>
    </source>
</reference>
<organism evidence="1 2">
    <name type="scientific">Pseudomonas aeruginosa (strain UCBPP-PA14)</name>
    <dbReference type="NCBI Taxonomy" id="208963"/>
    <lineage>
        <taxon>Bacteria</taxon>
        <taxon>Pseudomonadati</taxon>
        <taxon>Pseudomonadota</taxon>
        <taxon>Gammaproteobacteria</taxon>
        <taxon>Pseudomonadales</taxon>
        <taxon>Pseudomonadaceae</taxon>
        <taxon>Pseudomonas</taxon>
    </lineage>
</organism>
<dbReference type="BioCyc" id="PAER208963:G1G74-2728-MONOMER"/>
<dbReference type="KEGG" id="pau:PA14_32490"/>
<dbReference type="AlphaFoldDB" id="A0A0H2ZBN5"/>
<protein>
    <submittedName>
        <fullName evidence="1">Uncharacterized protein</fullName>
    </submittedName>
</protein>
<evidence type="ECO:0000313" key="1">
    <source>
        <dbReference type="EMBL" id="ABJ11665.1"/>
    </source>
</evidence>
<accession>A0A0H2ZBN5</accession>
<gene>
    <name evidence="1" type="ordered locus">PA14_32490</name>
</gene>
<dbReference type="EMBL" id="CP000438">
    <property type="protein sequence ID" value="ABJ11665.1"/>
    <property type="molecule type" value="Genomic_DNA"/>
</dbReference>
<dbReference type="InterPro" id="IPR048079">
    <property type="entry name" value="PA2485-like"/>
</dbReference>
<proteinExistence type="predicted"/>
<dbReference type="HOGENOM" id="CLU_2410876_0_0_6"/>
<evidence type="ECO:0000313" key="2">
    <source>
        <dbReference type="Proteomes" id="UP000000653"/>
    </source>
</evidence>
<dbReference type="NCBIfam" id="NF041598">
    <property type="entry name" value="small_PA2485"/>
    <property type="match status" value="1"/>
</dbReference>
<name>A0A0H2ZBN5_PSEAB</name>
<sequence length="92" mass="9543">MVTPANSRKAGGGRLIHHRARYTPCRLFTSAGSPAGQTCSPRADAHPSSGEPIMSSFSALASYFAASAFYSNAVTPTRPVQASAPASTSEKK</sequence>